<keyword evidence="2" id="KW-1185">Reference proteome</keyword>
<evidence type="ECO:0000313" key="2">
    <source>
        <dbReference type="Proteomes" id="UP001374579"/>
    </source>
</evidence>
<reference evidence="1 2" key="1">
    <citation type="submission" date="2024-02" db="EMBL/GenBank/DDBJ databases">
        <title>Chromosome-scale genome assembly of the rough periwinkle Littorina saxatilis.</title>
        <authorList>
            <person name="De Jode A."/>
            <person name="Faria R."/>
            <person name="Formenti G."/>
            <person name="Sims Y."/>
            <person name="Smith T.P."/>
            <person name="Tracey A."/>
            <person name="Wood J.M.D."/>
            <person name="Zagrodzka Z.B."/>
            <person name="Johannesson K."/>
            <person name="Butlin R.K."/>
            <person name="Leder E.H."/>
        </authorList>
    </citation>
    <scope>NUCLEOTIDE SEQUENCE [LARGE SCALE GENOMIC DNA]</scope>
    <source>
        <strain evidence="1">Snail1</strain>
        <tissue evidence="1">Muscle</tissue>
    </source>
</reference>
<protein>
    <submittedName>
        <fullName evidence="1">Uncharacterized protein</fullName>
    </submittedName>
</protein>
<sequence length="80" mass="9627">MNCIPKTRAVCDQISLHKKTRTQQNKLPRIRRWARQPHKNSFVRLYSRSRRTHDFNPLSNRKFLRDRKNTPVLTILTATN</sequence>
<comment type="caution">
    <text evidence="1">The sequence shown here is derived from an EMBL/GenBank/DDBJ whole genome shotgun (WGS) entry which is preliminary data.</text>
</comment>
<name>A0AAN9BJG0_9CAEN</name>
<dbReference type="EMBL" id="JBAMIC010000007">
    <property type="protein sequence ID" value="KAK7106281.1"/>
    <property type="molecule type" value="Genomic_DNA"/>
</dbReference>
<dbReference type="AlphaFoldDB" id="A0AAN9BJG0"/>
<proteinExistence type="predicted"/>
<gene>
    <name evidence="1" type="ORF">V1264_017550</name>
</gene>
<organism evidence="1 2">
    <name type="scientific">Littorina saxatilis</name>
    <dbReference type="NCBI Taxonomy" id="31220"/>
    <lineage>
        <taxon>Eukaryota</taxon>
        <taxon>Metazoa</taxon>
        <taxon>Spiralia</taxon>
        <taxon>Lophotrochozoa</taxon>
        <taxon>Mollusca</taxon>
        <taxon>Gastropoda</taxon>
        <taxon>Caenogastropoda</taxon>
        <taxon>Littorinimorpha</taxon>
        <taxon>Littorinoidea</taxon>
        <taxon>Littorinidae</taxon>
        <taxon>Littorina</taxon>
    </lineage>
</organism>
<accession>A0AAN9BJG0</accession>
<evidence type="ECO:0000313" key="1">
    <source>
        <dbReference type="EMBL" id="KAK7106281.1"/>
    </source>
</evidence>
<dbReference type="Proteomes" id="UP001374579">
    <property type="component" value="Unassembled WGS sequence"/>
</dbReference>